<evidence type="ECO:0000313" key="3">
    <source>
        <dbReference type="Proteomes" id="UP000030754"/>
    </source>
</evidence>
<dbReference type="PANTHER" id="PTHR46007:SF8">
    <property type="entry name" value="C2H2-TYPE DOMAIN-CONTAINING PROTEIN"/>
    <property type="match status" value="1"/>
</dbReference>
<proteinExistence type="predicted"/>
<protein>
    <submittedName>
        <fullName evidence="2">Uncharacterized protein</fullName>
    </submittedName>
</protein>
<dbReference type="AlphaFoldDB" id="U6N4P6"/>
<sequence length="830" mass="88454">MARRNRKNNSGLNSRGPAQQQPPREEPVEAAVGEGGPQEPLPRDGSSPSAGKCNMPESETTPGEANYPQYLRERAISALLELERMAYKNFEEAVALATAAANATDALLEMPVIEPPPSAPRQAAQPVVEELSSSSGGSCDFERFLQELLRLISIDLLVEVRTPEQQQQRQQGEQPRSPAGAPQQQPQQPQQPQRPQQPQPQQVSQALPPVALQRIDLLQRLASTEPKDIKEALLQRDRDLSGTLHLSLLERLSSGEESEALHLSLLEKLSLEADSPQHSSSTEKAARGKQQASAAAAAARGGSDSRPPLSIRQQLAEQERNSENLHLSLLERIGSLSDLPEGSADSQALHLSLLFGKLSLQDDSGARVPCSSQGTCKGSEAAATPSRAGDGAKAPPAQPAARPEAQVFNKRGPRVTAGATREGGAAARQKFRLRAWGSRGSSSSCTGSSDSAEWVTESSSSSRDNGPLNSAPMPLPMSRAAAKAARNRKSPVDASQGAAEGASAAAAPAKAQQAPQQQQQELRQQQQQQQQHQQQQQQQELLLQPQLSPAPCCFKAVLRSTSPLPGSRRPDVFGLDAVASKEASCLQAPLDAAVVRQFQPAAGSVPGAAAAAAAAAAAGRDRRPSSAAPQSAMSPEAFWDMFYQKTSRKMITDAPAAAQTARPAAQRPSTPSSVGLWSAEEGRKKKATWIWLDSDSSIDTPCAANCTGCANPCDERPYDADSSGVSSRDSLNLGSLPCLVVRGVPLAQQQQPGARVAGPVEANGRPPLLFEDSSPAAETEAVVNGASQDLRDQQEQQQTQSYLPASAGERPTSRRKQRNRRRRTSARYRR</sequence>
<feature type="region of interest" description="Disordered" evidence="1">
    <location>
        <begin position="653"/>
        <end position="677"/>
    </location>
</feature>
<feature type="region of interest" description="Disordered" evidence="1">
    <location>
        <begin position="163"/>
        <end position="205"/>
    </location>
</feature>
<feature type="compositionally biased region" description="Low complexity" evidence="1">
    <location>
        <begin position="494"/>
        <end position="531"/>
    </location>
</feature>
<feature type="region of interest" description="Disordered" evidence="1">
    <location>
        <begin position="274"/>
        <end position="308"/>
    </location>
</feature>
<evidence type="ECO:0000256" key="1">
    <source>
        <dbReference type="SAM" id="MobiDB-lite"/>
    </source>
</evidence>
<feature type="region of interest" description="Disordered" evidence="1">
    <location>
        <begin position="364"/>
        <end position="531"/>
    </location>
</feature>
<dbReference type="GO" id="GO:0003713">
    <property type="term" value="F:transcription coactivator activity"/>
    <property type="evidence" value="ECO:0007669"/>
    <property type="project" value="TreeGrafter"/>
</dbReference>
<reference evidence="2" key="2">
    <citation type="submission" date="2013-10" db="EMBL/GenBank/DDBJ databases">
        <authorList>
            <person name="Aslett M."/>
        </authorList>
    </citation>
    <scope>NUCLEOTIDE SEQUENCE [LARGE SCALE GENOMIC DNA]</scope>
    <source>
        <strain evidence="2">Houghton</strain>
    </source>
</reference>
<feature type="compositionally biased region" description="Basic residues" evidence="1">
    <location>
        <begin position="813"/>
        <end position="830"/>
    </location>
</feature>
<reference evidence="2" key="1">
    <citation type="submission" date="2013-10" db="EMBL/GenBank/DDBJ databases">
        <title>Genomic analysis of the causative agents of coccidiosis in chickens.</title>
        <authorList>
            <person name="Reid A.J."/>
            <person name="Blake D."/>
            <person name="Billington K."/>
            <person name="Browne H."/>
            <person name="Dunn M."/>
            <person name="Hung S."/>
            <person name="Kawahara F."/>
            <person name="Miranda-Saavedra D."/>
            <person name="Mourier T."/>
            <person name="Nagra H."/>
            <person name="Otto T.D."/>
            <person name="Rawlings N."/>
            <person name="Sanchez A."/>
            <person name="Sanders M."/>
            <person name="Subramaniam C."/>
            <person name="Tay Y."/>
            <person name="Dear P."/>
            <person name="Doerig C."/>
            <person name="Gruber A."/>
            <person name="Parkinson J."/>
            <person name="Shirley M."/>
            <person name="Wan K.L."/>
            <person name="Berriman M."/>
            <person name="Tomley F."/>
            <person name="Pain A."/>
        </authorList>
    </citation>
    <scope>NUCLEOTIDE SEQUENCE [LARGE SCALE GENOMIC DNA]</scope>
    <source>
        <strain evidence="2">Houghton</strain>
    </source>
</reference>
<organism evidence="2 3">
    <name type="scientific">Eimeria necatrix</name>
    <dbReference type="NCBI Taxonomy" id="51315"/>
    <lineage>
        <taxon>Eukaryota</taxon>
        <taxon>Sar</taxon>
        <taxon>Alveolata</taxon>
        <taxon>Apicomplexa</taxon>
        <taxon>Conoidasida</taxon>
        <taxon>Coccidia</taxon>
        <taxon>Eucoccidiorida</taxon>
        <taxon>Eimeriorina</taxon>
        <taxon>Eimeriidae</taxon>
        <taxon>Eimeria</taxon>
    </lineage>
</organism>
<evidence type="ECO:0000313" key="2">
    <source>
        <dbReference type="EMBL" id="CDJ68910.1"/>
    </source>
</evidence>
<keyword evidence="3" id="KW-1185">Reference proteome</keyword>
<name>U6N4P6_9EIME</name>
<dbReference type="GO" id="GO:0045944">
    <property type="term" value="P:positive regulation of transcription by RNA polymerase II"/>
    <property type="evidence" value="ECO:0007669"/>
    <property type="project" value="TreeGrafter"/>
</dbReference>
<accession>U6N4P6</accession>
<dbReference type="RefSeq" id="XP_013437377.1">
    <property type="nucleotide sequence ID" value="XM_013581923.1"/>
</dbReference>
<feature type="compositionally biased region" description="Low complexity" evidence="1">
    <location>
        <begin position="288"/>
        <end position="302"/>
    </location>
</feature>
<feature type="compositionally biased region" description="Low complexity" evidence="1">
    <location>
        <begin position="120"/>
        <end position="136"/>
    </location>
</feature>
<feature type="compositionally biased region" description="Low complexity" evidence="1">
    <location>
        <begin position="416"/>
        <end position="428"/>
    </location>
</feature>
<feature type="compositionally biased region" description="Low complexity" evidence="1">
    <location>
        <begin position="437"/>
        <end position="462"/>
    </location>
</feature>
<dbReference type="InterPro" id="IPR051647">
    <property type="entry name" value="Mediator_comp_sub12"/>
</dbReference>
<gene>
    <name evidence="2" type="ORF">ENH_00060050</name>
</gene>
<dbReference type="PANTHER" id="PTHR46007">
    <property type="entry name" value="MEDIATOR OF RNA POLYMERASE II TRANSCRIPTION SUBUNIT 12"/>
    <property type="match status" value="1"/>
</dbReference>
<dbReference type="VEuPathDB" id="ToxoDB:ENH_00060050"/>
<dbReference type="OrthoDB" id="347775at2759"/>
<feature type="compositionally biased region" description="Low complexity" evidence="1">
    <location>
        <begin position="392"/>
        <end position="405"/>
    </location>
</feature>
<feature type="region of interest" description="Disordered" evidence="1">
    <location>
        <begin position="750"/>
        <end position="830"/>
    </location>
</feature>
<feature type="compositionally biased region" description="Low complexity" evidence="1">
    <location>
        <begin position="654"/>
        <end position="668"/>
    </location>
</feature>
<dbReference type="GeneID" id="25476145"/>
<dbReference type="EMBL" id="HG725617">
    <property type="protein sequence ID" value="CDJ68910.1"/>
    <property type="molecule type" value="Genomic_DNA"/>
</dbReference>
<dbReference type="GO" id="GO:0016592">
    <property type="term" value="C:mediator complex"/>
    <property type="evidence" value="ECO:0007669"/>
    <property type="project" value="TreeGrafter"/>
</dbReference>
<feature type="region of interest" description="Disordered" evidence="1">
    <location>
        <begin position="112"/>
        <end position="136"/>
    </location>
</feature>
<dbReference type="Proteomes" id="UP000030754">
    <property type="component" value="Unassembled WGS sequence"/>
</dbReference>
<feature type="region of interest" description="Disordered" evidence="1">
    <location>
        <begin position="1"/>
        <end position="68"/>
    </location>
</feature>